<keyword evidence="1" id="KW-1133">Transmembrane helix</keyword>
<name>A0A6N8HFX7_9FLAO</name>
<gene>
    <name evidence="2" type="ORF">GN157_13050</name>
</gene>
<dbReference type="AlphaFoldDB" id="A0A6N8HFX7"/>
<keyword evidence="1" id="KW-0812">Transmembrane</keyword>
<comment type="caution">
    <text evidence="2">The sequence shown here is derived from an EMBL/GenBank/DDBJ whole genome shotgun (WGS) entry which is preliminary data.</text>
</comment>
<feature type="transmembrane region" description="Helical" evidence="1">
    <location>
        <begin position="15"/>
        <end position="35"/>
    </location>
</feature>
<protein>
    <submittedName>
        <fullName evidence="2">Uncharacterized protein</fullName>
    </submittedName>
</protein>
<evidence type="ECO:0000313" key="3">
    <source>
        <dbReference type="Proteomes" id="UP000433945"/>
    </source>
</evidence>
<keyword evidence="3" id="KW-1185">Reference proteome</keyword>
<dbReference type="RefSeq" id="WP_157483937.1">
    <property type="nucleotide sequence ID" value="NZ_WOWP01000053.1"/>
</dbReference>
<organism evidence="2 3">
    <name type="scientific">Flavobacterium rakeshii</name>
    <dbReference type="NCBI Taxonomy" id="1038845"/>
    <lineage>
        <taxon>Bacteria</taxon>
        <taxon>Pseudomonadati</taxon>
        <taxon>Bacteroidota</taxon>
        <taxon>Flavobacteriia</taxon>
        <taxon>Flavobacteriales</taxon>
        <taxon>Flavobacteriaceae</taxon>
        <taxon>Flavobacterium</taxon>
    </lineage>
</organism>
<dbReference type="Proteomes" id="UP000433945">
    <property type="component" value="Unassembled WGS sequence"/>
</dbReference>
<keyword evidence="1" id="KW-0472">Membrane</keyword>
<evidence type="ECO:0000256" key="1">
    <source>
        <dbReference type="SAM" id="Phobius"/>
    </source>
</evidence>
<sequence length="164" mass="18440">MKYFVIHSSTLANSLFFAILGTIFTIRSFISLLPLPKGTMKKYEFTAEGIKSLQAGIHKLDAKSLHKESKRVADDFLSWLTLRVELSVYQLEFFRQLDSLLRTIIGYHIAGAIALRQYFTFTGMEHLMGNHLQTLTVSATSQIIYYGVEGGLSAEGTLVIRLSN</sequence>
<proteinExistence type="predicted"/>
<accession>A0A6N8HFX7</accession>
<evidence type="ECO:0000313" key="2">
    <source>
        <dbReference type="EMBL" id="MUV04637.1"/>
    </source>
</evidence>
<dbReference type="EMBL" id="WOWP01000053">
    <property type="protein sequence ID" value="MUV04637.1"/>
    <property type="molecule type" value="Genomic_DNA"/>
</dbReference>
<reference evidence="2 3" key="1">
    <citation type="submission" date="2019-12" db="EMBL/GenBank/DDBJ databases">
        <authorList>
            <person name="Sun J.-Q."/>
        </authorList>
    </citation>
    <scope>NUCLEOTIDE SEQUENCE [LARGE SCALE GENOMIC DNA]</scope>
    <source>
        <strain evidence="2 3">JCM 17928</strain>
    </source>
</reference>